<dbReference type="EMBL" id="CP136862">
    <property type="protein sequence ID" value="WOJ89509.1"/>
    <property type="molecule type" value="Genomic_DNA"/>
</dbReference>
<protein>
    <submittedName>
        <fullName evidence="4">NTP transferase domain-containing protein</fullName>
    </submittedName>
</protein>
<keyword evidence="4" id="KW-0808">Transferase</keyword>
<name>A0ABZ0HSZ0_9HYPH</name>
<dbReference type="Pfam" id="PF12804">
    <property type="entry name" value="NTP_transf_3"/>
    <property type="match status" value="1"/>
</dbReference>
<evidence type="ECO:0000259" key="2">
    <source>
        <dbReference type="Pfam" id="PF01636"/>
    </source>
</evidence>
<evidence type="ECO:0000259" key="3">
    <source>
        <dbReference type="Pfam" id="PF12804"/>
    </source>
</evidence>
<dbReference type="Proteomes" id="UP001626536">
    <property type="component" value="Chromosome"/>
</dbReference>
<dbReference type="Gene3D" id="3.90.1200.10">
    <property type="match status" value="1"/>
</dbReference>
<feature type="domain" description="MobA-like NTP transferase" evidence="3">
    <location>
        <begin position="4"/>
        <end position="109"/>
    </location>
</feature>
<reference evidence="4 5" key="1">
    <citation type="submission" date="2023-10" db="EMBL/GenBank/DDBJ databases">
        <title>Novel methanotroph of the genus Methylocapsa from a subarctic wetland.</title>
        <authorList>
            <person name="Belova S.E."/>
            <person name="Oshkin I.Y."/>
            <person name="Miroshnikov K."/>
            <person name="Dedysh S.N."/>
        </authorList>
    </citation>
    <scope>NUCLEOTIDE SEQUENCE [LARGE SCALE GENOMIC DNA]</scope>
    <source>
        <strain evidence="4 5">RX1</strain>
    </source>
</reference>
<evidence type="ECO:0000313" key="4">
    <source>
        <dbReference type="EMBL" id="WOJ89509.1"/>
    </source>
</evidence>
<dbReference type="GO" id="GO:0016740">
    <property type="term" value="F:transferase activity"/>
    <property type="evidence" value="ECO:0007669"/>
    <property type="project" value="UniProtKB-KW"/>
</dbReference>
<dbReference type="RefSeq" id="WP_407338954.1">
    <property type="nucleotide sequence ID" value="NZ_CP136862.1"/>
</dbReference>
<dbReference type="InterPro" id="IPR025877">
    <property type="entry name" value="MobA-like_NTP_Trfase"/>
</dbReference>
<dbReference type="SUPFAM" id="SSF56112">
    <property type="entry name" value="Protein kinase-like (PK-like)"/>
    <property type="match status" value="1"/>
</dbReference>
<organism evidence="4 5">
    <name type="scientific">Methylocapsa polymorpha</name>
    <dbReference type="NCBI Taxonomy" id="3080828"/>
    <lineage>
        <taxon>Bacteria</taxon>
        <taxon>Pseudomonadati</taxon>
        <taxon>Pseudomonadota</taxon>
        <taxon>Alphaproteobacteria</taxon>
        <taxon>Hyphomicrobiales</taxon>
        <taxon>Beijerinckiaceae</taxon>
        <taxon>Methylocapsa</taxon>
    </lineage>
</organism>
<keyword evidence="1" id="KW-0460">Magnesium</keyword>
<sequence>MKVCILAAGKGTRMNAFGGKLHKGLLPLGNLAIISQIMAQFPRSATFVVALGHLADQVRDYIAIAHPEHIVQFVSVDNFDGPGAGPGYSLWCCRQNLAEPFYITACDTLVTTAPPPLNENFIGVQSVDDPKLWCTVDAANDGTVRKLYFKTMEGTHLGFIGFAGIYDHDAFWDGLGAKIGGEGEYQVNDGLAALVPSGLRATEMGWIDTGVEENYKVALRKFPKNYSFEGKTTDVTYRIDDRVIKFFPNDGAARSRYSRGLANSAFAKVIDSVGSFFSYRFADGVMLSSVLRADTCLASLRWLDETFWRASPCDPHQFEEVCRRFYGEKTLDRLDDYLRRFEPEGETSPMVINGLVCRTVRQSLMDLPYEFWSGGLPSTFHGDLHADNVVVAEDGGLVLIDWRQDFAGLRDVGDRYYDFAKFYHTLDLSVETMDSGRYWIKLGSDGIDIGHEDTPTQAEAREAFWTFVEANSYDYHRVKILNAIIFINMAPLYSKSMARYLYHLGRFRLAQALAVPETPQQ</sequence>
<keyword evidence="5" id="KW-1185">Reference proteome</keyword>
<dbReference type="InterPro" id="IPR029044">
    <property type="entry name" value="Nucleotide-diphossugar_trans"/>
</dbReference>
<dbReference type="Pfam" id="PF01636">
    <property type="entry name" value="APH"/>
    <property type="match status" value="1"/>
</dbReference>
<accession>A0ABZ0HSZ0</accession>
<feature type="domain" description="Aminoglycoside phosphotransferase" evidence="2">
    <location>
        <begin position="379"/>
        <end position="423"/>
    </location>
</feature>
<dbReference type="InterPro" id="IPR011009">
    <property type="entry name" value="Kinase-like_dom_sf"/>
</dbReference>
<dbReference type="InterPro" id="IPR002575">
    <property type="entry name" value="Aminoglycoside_PTrfase"/>
</dbReference>
<dbReference type="SUPFAM" id="SSF53448">
    <property type="entry name" value="Nucleotide-diphospho-sugar transferases"/>
    <property type="match status" value="1"/>
</dbReference>
<proteinExistence type="predicted"/>
<evidence type="ECO:0000313" key="5">
    <source>
        <dbReference type="Proteomes" id="UP001626536"/>
    </source>
</evidence>
<gene>
    <name evidence="4" type="ORF">RZS28_17210</name>
</gene>
<evidence type="ECO:0000256" key="1">
    <source>
        <dbReference type="ARBA" id="ARBA00022842"/>
    </source>
</evidence>
<dbReference type="Gene3D" id="3.90.550.10">
    <property type="entry name" value="Spore Coat Polysaccharide Biosynthesis Protein SpsA, Chain A"/>
    <property type="match status" value="1"/>
</dbReference>